<comment type="caution">
    <text evidence="6">The sequence shown here is derived from an EMBL/GenBank/DDBJ whole genome shotgun (WGS) entry which is preliminary data.</text>
</comment>
<dbReference type="InterPro" id="IPR032697">
    <property type="entry name" value="SQ_cyclase_N"/>
</dbReference>
<dbReference type="EC" id="4.2.1.129" evidence="6"/>
<name>A0A7W7FUZ7_9PSEU</name>
<dbReference type="GO" id="GO:0016829">
    <property type="term" value="F:lyase activity"/>
    <property type="evidence" value="ECO:0007669"/>
    <property type="project" value="UniProtKB-KW"/>
</dbReference>
<dbReference type="RefSeq" id="WP_185005580.1">
    <property type="nucleotide sequence ID" value="NZ_BAAAUI010000017.1"/>
</dbReference>
<sequence>MNSTELTGRASVGVHKAVENLYTRQRPDGAWTDRLSSSTVSTALGLLALAKADRERYRERLERGMDWLRAHQRADGGWSMADAHPPSSPGMTAFAIAACHELDPEGCRERIAKGFAFIEANGTDAVIPGMRGPGPKTWPAAAPFALSLVGLRDITEQPTLPVEVMLLPPRLRNKVSIGMPAVLALGLMQARVLPASPPRRLLQRLAQPRALAWLRAVMAPNGGVEECPMLSALIFLGLQAADLGPDLQQGSLDYLLDTQREDGSWAIDRDLEIAVTCYSVLALAEHTDVAADPRLRPTRDWLLSTQWTEPFRPLKIPAGGWSWNVPSGWPESEDTAVVLSTLGLLGLDRTHPGVAAGLRWLRVRQNRNGSWSEWVRNSFILNDKPCTGVTAHVLMAMHQHNEPRSRWAPIDRGLRWYEKDQLPDGSLPSLWFRDGTHGTAKVLETYAELGIPQDPVARRATQWLWDNQAPSGGWPLSVQTSAPGETAEETAWAVYSLLRAGESPWDPRVLRAVDWLLDRQDEQGSWAPSPTGLYFEDLCYSDDLITHAYTLRALARWLRQAERT</sequence>
<organism evidence="6 7">
    <name type="scientific">Crossiella cryophila</name>
    <dbReference type="NCBI Taxonomy" id="43355"/>
    <lineage>
        <taxon>Bacteria</taxon>
        <taxon>Bacillati</taxon>
        <taxon>Actinomycetota</taxon>
        <taxon>Actinomycetes</taxon>
        <taxon>Pseudonocardiales</taxon>
        <taxon>Pseudonocardiaceae</taxon>
        <taxon>Crossiella</taxon>
    </lineage>
</organism>
<dbReference type="SMR" id="A0A7W7FUZ7"/>
<keyword evidence="6" id="KW-0413">Isomerase</keyword>
<dbReference type="Proteomes" id="UP000533598">
    <property type="component" value="Unassembled WGS sequence"/>
</dbReference>
<evidence type="ECO:0000256" key="3">
    <source>
        <dbReference type="ARBA" id="ARBA00022737"/>
    </source>
</evidence>
<feature type="domain" description="Squalene cyclase N-terminal" evidence="5">
    <location>
        <begin position="15"/>
        <end position="171"/>
    </location>
</feature>
<dbReference type="Pfam" id="PF13249">
    <property type="entry name" value="SQHop_cyclase_N"/>
    <property type="match status" value="1"/>
</dbReference>
<dbReference type="AlphaFoldDB" id="A0A7W7FUZ7"/>
<feature type="domain" description="Squalene cyclase C-terminal" evidence="4">
    <location>
        <begin position="276"/>
        <end position="535"/>
    </location>
</feature>
<reference evidence="6 7" key="1">
    <citation type="submission" date="2020-08" db="EMBL/GenBank/DDBJ databases">
        <title>Sequencing the genomes of 1000 actinobacteria strains.</title>
        <authorList>
            <person name="Klenk H.-P."/>
        </authorList>
    </citation>
    <scope>NUCLEOTIDE SEQUENCE [LARGE SCALE GENOMIC DNA]</scope>
    <source>
        <strain evidence="6 7">DSM 44230</strain>
    </source>
</reference>
<evidence type="ECO:0000259" key="5">
    <source>
        <dbReference type="Pfam" id="PF13249"/>
    </source>
</evidence>
<evidence type="ECO:0000313" key="6">
    <source>
        <dbReference type="EMBL" id="MBB4679881.1"/>
    </source>
</evidence>
<dbReference type="GO" id="GO:0005811">
    <property type="term" value="C:lipid droplet"/>
    <property type="evidence" value="ECO:0007669"/>
    <property type="project" value="InterPro"/>
</dbReference>
<dbReference type="GO" id="GO:0051007">
    <property type="term" value="F:squalene-hopene cyclase activity"/>
    <property type="evidence" value="ECO:0007669"/>
    <property type="project" value="UniProtKB-EC"/>
</dbReference>
<dbReference type="GO" id="GO:0016104">
    <property type="term" value="P:triterpenoid biosynthetic process"/>
    <property type="evidence" value="ECO:0007669"/>
    <property type="project" value="InterPro"/>
</dbReference>
<dbReference type="CDD" id="cd00688">
    <property type="entry name" value="ISOPREN_C2_like"/>
    <property type="match status" value="1"/>
</dbReference>
<evidence type="ECO:0000259" key="4">
    <source>
        <dbReference type="Pfam" id="PF13243"/>
    </source>
</evidence>
<protein>
    <submittedName>
        <fullName evidence="6">Squalene-hopene/tetraprenyl-beta-curcumene cyclase</fullName>
        <ecNumber evidence="6">4.2.1.129</ecNumber>
        <ecNumber evidence="6">5.4.99.17</ecNumber>
    </submittedName>
</protein>
<dbReference type="InterPro" id="IPR032696">
    <property type="entry name" value="SQ_cyclase_C"/>
</dbReference>
<proteinExistence type="inferred from homology"/>
<dbReference type="Gene3D" id="1.50.10.20">
    <property type="match status" value="2"/>
</dbReference>
<keyword evidence="7" id="KW-1185">Reference proteome</keyword>
<comment type="similarity">
    <text evidence="2">Belongs to the terpene cyclase/mutase family.</text>
</comment>
<dbReference type="Pfam" id="PF13243">
    <property type="entry name" value="SQHop_cyclase_C"/>
    <property type="match status" value="1"/>
</dbReference>
<dbReference type="InterPro" id="IPR008930">
    <property type="entry name" value="Terpenoid_cyclase/PrenylTrfase"/>
</dbReference>
<accession>A0A7W7FUZ7</accession>
<dbReference type="SUPFAM" id="SSF48239">
    <property type="entry name" value="Terpenoid cyclases/Protein prenyltransferases"/>
    <property type="match status" value="2"/>
</dbReference>
<gene>
    <name evidence="6" type="ORF">HNR67_005999</name>
</gene>
<keyword evidence="6" id="KW-0456">Lyase</keyword>
<evidence type="ECO:0000313" key="7">
    <source>
        <dbReference type="Proteomes" id="UP000533598"/>
    </source>
</evidence>
<evidence type="ECO:0000256" key="2">
    <source>
        <dbReference type="ARBA" id="ARBA00009755"/>
    </source>
</evidence>
<dbReference type="EC" id="5.4.99.17" evidence="6"/>
<keyword evidence="3" id="KW-0677">Repeat</keyword>
<dbReference type="PANTHER" id="PTHR11764">
    <property type="entry name" value="TERPENE CYCLASE/MUTASE FAMILY MEMBER"/>
    <property type="match status" value="1"/>
</dbReference>
<dbReference type="InterPro" id="IPR018333">
    <property type="entry name" value="Squalene_cyclase"/>
</dbReference>
<dbReference type="UniPathway" id="UPA00337"/>
<dbReference type="PANTHER" id="PTHR11764:SF20">
    <property type="entry name" value="LANOSTEROL SYNTHASE"/>
    <property type="match status" value="1"/>
</dbReference>
<dbReference type="EMBL" id="JACHMH010000001">
    <property type="protein sequence ID" value="MBB4679881.1"/>
    <property type="molecule type" value="Genomic_DNA"/>
</dbReference>
<comment type="pathway">
    <text evidence="1">Secondary metabolite biosynthesis; hopanoid biosynthesis.</text>
</comment>
<evidence type="ECO:0000256" key="1">
    <source>
        <dbReference type="ARBA" id="ARBA00004999"/>
    </source>
</evidence>